<reference evidence="3" key="1">
    <citation type="submission" date="2016-10" db="EMBL/GenBank/DDBJ databases">
        <authorList>
            <person name="Varghese N."/>
            <person name="Submissions S."/>
        </authorList>
    </citation>
    <scope>NUCLEOTIDE SEQUENCE [LARGE SCALE GENOMIC DNA]</scope>
    <source>
        <strain evidence="3">DSM 45245</strain>
    </source>
</reference>
<proteinExistence type="predicted"/>
<dbReference type="EMBL" id="FNPH01000002">
    <property type="protein sequence ID" value="SDY56728.1"/>
    <property type="molecule type" value="Genomic_DNA"/>
</dbReference>
<name>A0A1H3KYD3_9ACTN</name>
<dbReference type="Proteomes" id="UP000242415">
    <property type="component" value="Unassembled WGS sequence"/>
</dbReference>
<dbReference type="AlphaFoldDB" id="A0A1H3KYD3"/>
<feature type="region of interest" description="Disordered" evidence="1">
    <location>
        <begin position="65"/>
        <end position="88"/>
    </location>
</feature>
<accession>A0A1H3KYD3</accession>
<evidence type="ECO:0000256" key="1">
    <source>
        <dbReference type="SAM" id="MobiDB-lite"/>
    </source>
</evidence>
<protein>
    <submittedName>
        <fullName evidence="2">Uncharacterized protein</fullName>
    </submittedName>
</protein>
<feature type="compositionally biased region" description="Gly residues" evidence="1">
    <location>
        <begin position="73"/>
        <end position="88"/>
    </location>
</feature>
<organism evidence="2 3">
    <name type="scientific">Micromonospora pattaloongensis</name>
    <dbReference type="NCBI Taxonomy" id="405436"/>
    <lineage>
        <taxon>Bacteria</taxon>
        <taxon>Bacillati</taxon>
        <taxon>Actinomycetota</taxon>
        <taxon>Actinomycetes</taxon>
        <taxon>Micromonosporales</taxon>
        <taxon>Micromonosporaceae</taxon>
        <taxon>Micromonospora</taxon>
    </lineage>
</organism>
<dbReference type="STRING" id="405436.SAMN05444365_102673"/>
<gene>
    <name evidence="2" type="ORF">SAMN05444365_102673</name>
</gene>
<keyword evidence="3" id="KW-1185">Reference proteome</keyword>
<sequence length="88" mass="8687">MRRGEPGVSRNADRPHAVLIRRASGEVEDYGAAGPTGFAMTCATPRASGPAAGCVRLTVTAGPPGAGRTVAPGGTGGEIDGGNVGRRT</sequence>
<evidence type="ECO:0000313" key="3">
    <source>
        <dbReference type="Proteomes" id="UP000242415"/>
    </source>
</evidence>
<evidence type="ECO:0000313" key="2">
    <source>
        <dbReference type="EMBL" id="SDY56728.1"/>
    </source>
</evidence>